<dbReference type="PROSITE" id="PS50088">
    <property type="entry name" value="ANK_REPEAT"/>
    <property type="match status" value="3"/>
</dbReference>
<name>A0ABR2YWM6_9CHLO</name>
<gene>
    <name evidence="5" type="ORF">WJX75_007206</name>
</gene>
<feature type="repeat" description="ANK" evidence="3">
    <location>
        <begin position="203"/>
        <end position="235"/>
    </location>
</feature>
<feature type="repeat" description="ANK" evidence="3">
    <location>
        <begin position="236"/>
        <end position="268"/>
    </location>
</feature>
<evidence type="ECO:0000256" key="4">
    <source>
        <dbReference type="SAM" id="MobiDB-lite"/>
    </source>
</evidence>
<feature type="compositionally biased region" description="Polar residues" evidence="4">
    <location>
        <begin position="28"/>
        <end position="40"/>
    </location>
</feature>
<evidence type="ECO:0008006" key="7">
    <source>
        <dbReference type="Google" id="ProtNLM"/>
    </source>
</evidence>
<evidence type="ECO:0000313" key="6">
    <source>
        <dbReference type="Proteomes" id="UP001491310"/>
    </source>
</evidence>
<keyword evidence="1" id="KW-0677">Repeat</keyword>
<evidence type="ECO:0000256" key="1">
    <source>
        <dbReference type="ARBA" id="ARBA00022737"/>
    </source>
</evidence>
<dbReference type="SUPFAM" id="SSF48403">
    <property type="entry name" value="Ankyrin repeat"/>
    <property type="match status" value="1"/>
</dbReference>
<evidence type="ECO:0000256" key="3">
    <source>
        <dbReference type="PROSITE-ProRule" id="PRU00023"/>
    </source>
</evidence>
<accession>A0ABR2YWM6</accession>
<dbReference type="SMART" id="SM00248">
    <property type="entry name" value="ANK"/>
    <property type="match status" value="3"/>
</dbReference>
<evidence type="ECO:0000256" key="2">
    <source>
        <dbReference type="ARBA" id="ARBA00023043"/>
    </source>
</evidence>
<feature type="region of interest" description="Disordered" evidence="4">
    <location>
        <begin position="1"/>
        <end position="49"/>
    </location>
</feature>
<organism evidence="5 6">
    <name type="scientific">Coccomyxa subellipsoidea</name>
    <dbReference type="NCBI Taxonomy" id="248742"/>
    <lineage>
        <taxon>Eukaryota</taxon>
        <taxon>Viridiplantae</taxon>
        <taxon>Chlorophyta</taxon>
        <taxon>core chlorophytes</taxon>
        <taxon>Trebouxiophyceae</taxon>
        <taxon>Trebouxiophyceae incertae sedis</taxon>
        <taxon>Coccomyxaceae</taxon>
        <taxon>Coccomyxa</taxon>
    </lineage>
</organism>
<feature type="repeat" description="ANK" evidence="3">
    <location>
        <begin position="173"/>
        <end position="202"/>
    </location>
</feature>
<protein>
    <recommendedName>
        <fullName evidence="7">Ankyrin</fullName>
    </recommendedName>
</protein>
<dbReference type="InterPro" id="IPR002110">
    <property type="entry name" value="Ankyrin_rpt"/>
</dbReference>
<sequence length="304" mass="32561">MSSKTDSKEATRKSKSETKKGKKASPATKDSSPDTISLPNGQKIPVAVPPNLDPAIAKQVIEYLKANPEAAQQSYEQAHRMLQAPGMAQMLLDAKQQNTGQRSPEQMAKMMELKEDPELKPIFDDIEANGTAAMEKYWNDTDLMSKISQKMSAMKLGPATPPRKQENMKGLPSTLHDAAKIGDEAALKRLMEEGADVNEKDGRGITPLGVAVGFNRIPCVKALLAAGANVQLADARGSTVLHYAAGYGRKEAAQLLLEAGAQTDAQNADGQTPSAVAELNKELHMVAFLADHVSASGKAQEVFL</sequence>
<dbReference type="EMBL" id="JALJOT010000004">
    <property type="protein sequence ID" value="KAK9916004.1"/>
    <property type="molecule type" value="Genomic_DNA"/>
</dbReference>
<reference evidence="5 6" key="1">
    <citation type="journal article" date="2024" name="Nat. Commun.">
        <title>Phylogenomics reveals the evolutionary origins of lichenization in chlorophyte algae.</title>
        <authorList>
            <person name="Puginier C."/>
            <person name="Libourel C."/>
            <person name="Otte J."/>
            <person name="Skaloud P."/>
            <person name="Haon M."/>
            <person name="Grisel S."/>
            <person name="Petersen M."/>
            <person name="Berrin J.G."/>
            <person name="Delaux P.M."/>
            <person name="Dal Grande F."/>
            <person name="Keller J."/>
        </authorList>
    </citation>
    <scope>NUCLEOTIDE SEQUENCE [LARGE SCALE GENOMIC DNA]</scope>
    <source>
        <strain evidence="5 6">SAG 216-7</strain>
    </source>
</reference>
<comment type="caution">
    <text evidence="5">The sequence shown here is derived from an EMBL/GenBank/DDBJ whole genome shotgun (WGS) entry which is preliminary data.</text>
</comment>
<evidence type="ECO:0000313" key="5">
    <source>
        <dbReference type="EMBL" id="KAK9916004.1"/>
    </source>
</evidence>
<dbReference type="InterPro" id="IPR036770">
    <property type="entry name" value="Ankyrin_rpt-contain_sf"/>
</dbReference>
<proteinExistence type="predicted"/>
<dbReference type="Proteomes" id="UP001491310">
    <property type="component" value="Unassembled WGS sequence"/>
</dbReference>
<keyword evidence="2 3" id="KW-0040">ANK repeat</keyword>
<dbReference type="PANTHER" id="PTHR24171">
    <property type="entry name" value="ANKYRIN REPEAT DOMAIN-CONTAINING PROTEIN 39-RELATED"/>
    <property type="match status" value="1"/>
</dbReference>
<dbReference type="PROSITE" id="PS50297">
    <property type="entry name" value="ANK_REP_REGION"/>
    <property type="match status" value="3"/>
</dbReference>
<keyword evidence="6" id="KW-1185">Reference proteome</keyword>
<dbReference type="Gene3D" id="1.25.40.20">
    <property type="entry name" value="Ankyrin repeat-containing domain"/>
    <property type="match status" value="2"/>
</dbReference>
<dbReference type="Pfam" id="PF12796">
    <property type="entry name" value="Ank_2"/>
    <property type="match status" value="1"/>
</dbReference>
<feature type="compositionally biased region" description="Basic and acidic residues" evidence="4">
    <location>
        <begin position="1"/>
        <end position="19"/>
    </location>
</feature>